<feature type="domain" description="TRASH" evidence="1">
    <location>
        <begin position="240"/>
        <end position="278"/>
    </location>
</feature>
<reference evidence="2" key="1">
    <citation type="submission" date="2018-06" db="EMBL/GenBank/DDBJ databases">
        <authorList>
            <person name="Zhirakovskaya E."/>
        </authorList>
    </citation>
    <scope>NUCLEOTIDE SEQUENCE</scope>
</reference>
<accession>A0A3B1DNC8</accession>
<dbReference type="EMBL" id="UOGK01000668">
    <property type="protein sequence ID" value="VAX42272.1"/>
    <property type="molecule type" value="Genomic_DNA"/>
</dbReference>
<dbReference type="AlphaFoldDB" id="A0A3B1DNC8"/>
<dbReference type="InterPro" id="IPR011017">
    <property type="entry name" value="TRASH_dom"/>
</dbReference>
<gene>
    <name evidence="2" type="ORF">MNBD_PLANCTO03-1434</name>
</gene>
<feature type="domain" description="TRASH" evidence="1">
    <location>
        <begin position="125"/>
        <end position="154"/>
    </location>
</feature>
<dbReference type="SMART" id="SM00746">
    <property type="entry name" value="TRASH"/>
    <property type="match status" value="2"/>
</dbReference>
<protein>
    <recommendedName>
        <fullName evidence="1">TRASH domain-containing protein</fullName>
    </recommendedName>
</protein>
<sequence length="290" mass="32513">MRMCLFAIAAALLVCAPTLAGVPTTTPPAAPAATVFAEPKTPSPRPYPLTTCPIGDHDLRVLEAPVIKIDRGREVRFCNTRCARKFANKRNHYWAEIDKKIASTQRMHYPLTDCIISGDPLLEESKDIATEIIHDNRLIRLCSETCEETFRKDPHHHMTALDRQIADAQRADYPFTDCIITTMEFGMMGDPVEIVFENRLVRLCCEGCIIIFHANPQEYMAKIDAAYADAQREHYPLTECVVSGMELGSMGKPAELVAGTTLVRFCCEGCFGEFRDNPAPYLAQLQREDE</sequence>
<proteinExistence type="predicted"/>
<name>A0A3B1DNC8_9ZZZZ</name>
<evidence type="ECO:0000259" key="1">
    <source>
        <dbReference type="SMART" id="SM00746"/>
    </source>
</evidence>
<evidence type="ECO:0000313" key="2">
    <source>
        <dbReference type="EMBL" id="VAX42272.1"/>
    </source>
</evidence>
<organism evidence="2">
    <name type="scientific">hydrothermal vent metagenome</name>
    <dbReference type="NCBI Taxonomy" id="652676"/>
    <lineage>
        <taxon>unclassified sequences</taxon>
        <taxon>metagenomes</taxon>
        <taxon>ecological metagenomes</taxon>
    </lineage>
</organism>